<organism evidence="10 11">
    <name type="scientific">Lamprobacter modestohalophilus</name>
    <dbReference type="NCBI Taxonomy" id="1064514"/>
    <lineage>
        <taxon>Bacteria</taxon>
        <taxon>Pseudomonadati</taxon>
        <taxon>Pseudomonadota</taxon>
        <taxon>Gammaproteobacteria</taxon>
        <taxon>Chromatiales</taxon>
        <taxon>Chromatiaceae</taxon>
        <taxon>Lamprobacter</taxon>
    </lineage>
</organism>
<name>A0A9X1B3A7_9GAMM</name>
<dbReference type="InterPro" id="IPR047055">
    <property type="entry name" value="MotA-like"/>
</dbReference>
<evidence type="ECO:0000256" key="4">
    <source>
        <dbReference type="ARBA" id="ARBA00022989"/>
    </source>
</evidence>
<evidence type="ECO:0000256" key="1">
    <source>
        <dbReference type="ARBA" id="ARBA00004651"/>
    </source>
</evidence>
<feature type="transmembrane region" description="Helical" evidence="8">
    <location>
        <begin position="5"/>
        <end position="22"/>
    </location>
</feature>
<dbReference type="GO" id="GO:0006935">
    <property type="term" value="P:chemotaxis"/>
    <property type="evidence" value="ECO:0007669"/>
    <property type="project" value="InterPro"/>
</dbReference>
<dbReference type="GO" id="GO:0071978">
    <property type="term" value="P:bacterial-type flagellum-dependent swarming motility"/>
    <property type="evidence" value="ECO:0007669"/>
    <property type="project" value="InterPro"/>
</dbReference>
<keyword evidence="4 8" id="KW-1133">Transmembrane helix</keyword>
<feature type="transmembrane region" description="Helical" evidence="8">
    <location>
        <begin position="28"/>
        <end position="50"/>
    </location>
</feature>
<feature type="transmembrane region" description="Helical" evidence="8">
    <location>
        <begin position="177"/>
        <end position="199"/>
    </location>
</feature>
<dbReference type="Pfam" id="PF01618">
    <property type="entry name" value="MotA_ExbB"/>
    <property type="match status" value="1"/>
</dbReference>
<keyword evidence="6" id="KW-0813">Transport</keyword>
<comment type="subcellular location">
    <subcellularLocation>
        <location evidence="1">Cell membrane</location>
        <topology evidence="1">Multi-pass membrane protein</topology>
    </subcellularLocation>
    <subcellularLocation>
        <location evidence="6">Membrane</location>
        <topology evidence="6">Multi-pass membrane protein</topology>
    </subcellularLocation>
</comment>
<dbReference type="RefSeq" id="WP_200241145.1">
    <property type="nucleotide sequence ID" value="NZ_JAXUFI010000030.1"/>
</dbReference>
<dbReference type="PANTHER" id="PTHR30433">
    <property type="entry name" value="CHEMOTAXIS PROTEIN MOTA"/>
    <property type="match status" value="1"/>
</dbReference>
<accession>A0A9X1B3A7</accession>
<keyword evidence="2" id="KW-1003">Cell membrane</keyword>
<evidence type="ECO:0000256" key="8">
    <source>
        <dbReference type="SAM" id="Phobius"/>
    </source>
</evidence>
<evidence type="ECO:0000259" key="9">
    <source>
        <dbReference type="Pfam" id="PF01618"/>
    </source>
</evidence>
<dbReference type="AlphaFoldDB" id="A0A9X1B3A7"/>
<evidence type="ECO:0000256" key="3">
    <source>
        <dbReference type="ARBA" id="ARBA00022692"/>
    </source>
</evidence>
<evidence type="ECO:0000313" key="11">
    <source>
        <dbReference type="Proteomes" id="UP001138768"/>
    </source>
</evidence>
<dbReference type="GO" id="GO:0015031">
    <property type="term" value="P:protein transport"/>
    <property type="evidence" value="ECO:0007669"/>
    <property type="project" value="UniProtKB-KW"/>
</dbReference>
<protein>
    <recommendedName>
        <fullName evidence="9">MotA/TolQ/ExbB proton channel domain-containing protein</fullName>
    </recommendedName>
</protein>
<proteinExistence type="inferred from homology"/>
<feature type="domain" description="MotA/TolQ/ExbB proton channel" evidence="9">
    <location>
        <begin position="104"/>
        <end position="215"/>
    </location>
</feature>
<dbReference type="GO" id="GO:0005886">
    <property type="term" value="C:plasma membrane"/>
    <property type="evidence" value="ECO:0007669"/>
    <property type="project" value="UniProtKB-SubCell"/>
</dbReference>
<reference evidence="10 11" key="1">
    <citation type="journal article" date="2020" name="Microorganisms">
        <title>Osmotic Adaptation and Compatible Solute Biosynthesis of Phototrophic Bacteria as Revealed from Genome Analyses.</title>
        <authorList>
            <person name="Imhoff J.F."/>
            <person name="Rahn T."/>
            <person name="Kunzel S."/>
            <person name="Keller A."/>
            <person name="Neulinger S.C."/>
        </authorList>
    </citation>
    <scope>NUCLEOTIDE SEQUENCE [LARGE SCALE GENOMIC DNA]</scope>
    <source>
        <strain evidence="10 11">DSM 25653</strain>
    </source>
</reference>
<dbReference type="InterPro" id="IPR002898">
    <property type="entry name" value="MotA_ExbB_proton_chnl"/>
</dbReference>
<dbReference type="Proteomes" id="UP001138768">
    <property type="component" value="Unassembled WGS sequence"/>
</dbReference>
<keyword evidence="6" id="KW-0653">Protein transport</keyword>
<sequence length="291" mass="32039">MTRVNYLAVILFGGIFVASFMLSSDVGLFLNLIAITIVVSGTLGATFLSYPASDIRAAFFVARNSYTQRPPTEHEIIDSLLDLAVRSRHSGILALEVIEEQTTISFLRSALGMLVDGYKPAEVRDILSTEMHYFRQRRFQHEKLFRHMARLAPAFGVAGSVVGLIGMVAGIGDPEVIVSTIPIALTSTLYGIVIGNFLLTPIAENISAKTEKELMLQTLISDGVMAILQEHNTIKLARKLESFLTPAGRTEPARSLLEIRDRYRALRGQPTTIGESKPLDDEFRAMGNSRI</sequence>
<comment type="similarity">
    <text evidence="6">Belongs to the exbB/tolQ family.</text>
</comment>
<gene>
    <name evidence="10" type="ORF">CKO42_07165</name>
</gene>
<keyword evidence="11" id="KW-1185">Reference proteome</keyword>
<evidence type="ECO:0000256" key="2">
    <source>
        <dbReference type="ARBA" id="ARBA00022475"/>
    </source>
</evidence>
<evidence type="ECO:0000256" key="7">
    <source>
        <dbReference type="SAM" id="MobiDB-lite"/>
    </source>
</evidence>
<evidence type="ECO:0000313" key="10">
    <source>
        <dbReference type="EMBL" id="MBK1618225.1"/>
    </source>
</evidence>
<keyword evidence="5 8" id="KW-0472">Membrane</keyword>
<evidence type="ECO:0000256" key="5">
    <source>
        <dbReference type="ARBA" id="ARBA00023136"/>
    </source>
</evidence>
<comment type="caution">
    <text evidence="10">The sequence shown here is derived from an EMBL/GenBank/DDBJ whole genome shotgun (WGS) entry which is preliminary data.</text>
</comment>
<dbReference type="EMBL" id="NRRY01000008">
    <property type="protein sequence ID" value="MBK1618225.1"/>
    <property type="molecule type" value="Genomic_DNA"/>
</dbReference>
<feature type="region of interest" description="Disordered" evidence="7">
    <location>
        <begin position="270"/>
        <end position="291"/>
    </location>
</feature>
<evidence type="ECO:0000256" key="6">
    <source>
        <dbReference type="RuleBase" id="RU004057"/>
    </source>
</evidence>
<feature type="transmembrane region" description="Helical" evidence="8">
    <location>
        <begin position="151"/>
        <end position="171"/>
    </location>
</feature>
<keyword evidence="3 8" id="KW-0812">Transmembrane</keyword>